<keyword evidence="4" id="KW-1185">Reference proteome</keyword>
<dbReference type="Gene3D" id="2.30.110.10">
    <property type="entry name" value="Electron Transport, Fmn-binding Protein, Chain A"/>
    <property type="match status" value="1"/>
</dbReference>
<evidence type="ECO:0000313" key="3">
    <source>
        <dbReference type="EMBL" id="GGO30823.1"/>
    </source>
</evidence>
<dbReference type="GO" id="GO:0005829">
    <property type="term" value="C:cytosol"/>
    <property type="evidence" value="ECO:0007669"/>
    <property type="project" value="TreeGrafter"/>
</dbReference>
<dbReference type="GO" id="GO:0070967">
    <property type="term" value="F:coenzyme F420 binding"/>
    <property type="evidence" value="ECO:0007669"/>
    <property type="project" value="TreeGrafter"/>
</dbReference>
<dbReference type="InterPro" id="IPR052019">
    <property type="entry name" value="F420H2_bilvrd_red/Heme_oxyg"/>
</dbReference>
<feature type="domain" description="Pyridoxamine 5'-phosphate oxidase N-terminal" evidence="2">
    <location>
        <begin position="25"/>
        <end position="130"/>
    </location>
</feature>
<sequence>MGERRPAAQAGSARFDAMGRMTEAEWREFAMGGTRTGKLAVTRADGRPHVTPIWFALDGDDVVFTTHESGVKAKALRRDPRATLCVDDQAPPYSYVMIEGEATLSDDLAEVRHWATVLGGRYMGEDRAEEYGRRNGGPGEFLVRLRAGKVIAFKDVAG</sequence>
<dbReference type="EMBL" id="BMMN01000021">
    <property type="protein sequence ID" value="GGO30823.1"/>
    <property type="molecule type" value="Genomic_DNA"/>
</dbReference>
<comment type="caution">
    <text evidence="3">The sequence shown here is derived from an EMBL/GenBank/DDBJ whole genome shotgun (WGS) entry which is preliminary data.</text>
</comment>
<dbReference type="Pfam" id="PF01243">
    <property type="entry name" value="PNPOx_N"/>
    <property type="match status" value="1"/>
</dbReference>
<accession>A0A8H9LK07</accession>
<gene>
    <name evidence="3" type="ORF">GCM10011574_67640</name>
</gene>
<dbReference type="AlphaFoldDB" id="A0A8H9LK07"/>
<dbReference type="InterPro" id="IPR012349">
    <property type="entry name" value="Split_barrel_FMN-bd"/>
</dbReference>
<evidence type="ECO:0000259" key="2">
    <source>
        <dbReference type="Pfam" id="PF01243"/>
    </source>
</evidence>
<dbReference type="InterPro" id="IPR019920">
    <property type="entry name" value="F420-binding_dom_put"/>
</dbReference>
<dbReference type="InterPro" id="IPR011576">
    <property type="entry name" value="Pyridox_Oxase_N"/>
</dbReference>
<dbReference type="GO" id="GO:0016627">
    <property type="term" value="F:oxidoreductase activity, acting on the CH-CH group of donors"/>
    <property type="evidence" value="ECO:0007669"/>
    <property type="project" value="TreeGrafter"/>
</dbReference>
<dbReference type="PANTHER" id="PTHR35176:SF1">
    <property type="entry name" value="F420H(2)-DEPENDENT BILIVERDIN REDUCTASE"/>
    <property type="match status" value="1"/>
</dbReference>
<proteinExistence type="predicted"/>
<dbReference type="Proteomes" id="UP000653480">
    <property type="component" value="Unassembled WGS sequence"/>
</dbReference>
<dbReference type="PANTHER" id="PTHR35176">
    <property type="entry name" value="HEME OXYGENASE HI_0854-RELATED"/>
    <property type="match status" value="1"/>
</dbReference>
<evidence type="ECO:0000313" key="4">
    <source>
        <dbReference type="Proteomes" id="UP000653480"/>
    </source>
</evidence>
<protein>
    <submittedName>
        <fullName evidence="3">PPOX class F420-dependent enzyme</fullName>
    </submittedName>
</protein>
<dbReference type="NCBIfam" id="TIGR03618">
    <property type="entry name" value="Rv1155_F420"/>
    <property type="match status" value="1"/>
</dbReference>
<reference evidence="3" key="2">
    <citation type="submission" date="2020-09" db="EMBL/GenBank/DDBJ databases">
        <authorList>
            <person name="Sun Q."/>
            <person name="Zhou Y."/>
        </authorList>
    </citation>
    <scope>NUCLEOTIDE SEQUENCE</scope>
    <source>
        <strain evidence="3">CGMCC 4.7138</strain>
    </source>
</reference>
<evidence type="ECO:0000256" key="1">
    <source>
        <dbReference type="ARBA" id="ARBA00023002"/>
    </source>
</evidence>
<organism evidence="3 4">
    <name type="scientific">Microbispora bryophytorum</name>
    <dbReference type="NCBI Taxonomy" id="1460882"/>
    <lineage>
        <taxon>Bacteria</taxon>
        <taxon>Bacillati</taxon>
        <taxon>Actinomycetota</taxon>
        <taxon>Actinomycetes</taxon>
        <taxon>Streptosporangiales</taxon>
        <taxon>Streptosporangiaceae</taxon>
        <taxon>Microbispora</taxon>
    </lineage>
</organism>
<name>A0A8H9LK07_9ACTN</name>
<dbReference type="SUPFAM" id="SSF50475">
    <property type="entry name" value="FMN-binding split barrel"/>
    <property type="match status" value="1"/>
</dbReference>
<keyword evidence="1" id="KW-0560">Oxidoreductase</keyword>
<reference evidence="3" key="1">
    <citation type="journal article" date="2014" name="Int. J. Syst. Evol. Microbiol.">
        <title>Complete genome sequence of Corynebacterium casei LMG S-19264T (=DSM 44701T), isolated from a smear-ripened cheese.</title>
        <authorList>
            <consortium name="US DOE Joint Genome Institute (JGI-PGF)"/>
            <person name="Walter F."/>
            <person name="Albersmeier A."/>
            <person name="Kalinowski J."/>
            <person name="Ruckert C."/>
        </authorList>
    </citation>
    <scope>NUCLEOTIDE SEQUENCE</scope>
    <source>
        <strain evidence="3">CGMCC 4.7138</strain>
    </source>
</reference>